<proteinExistence type="predicted"/>
<dbReference type="SMART" id="SM00866">
    <property type="entry name" value="UTRA"/>
    <property type="match status" value="1"/>
</dbReference>
<dbReference type="CDD" id="cd07377">
    <property type="entry name" value="WHTH_GntR"/>
    <property type="match status" value="1"/>
</dbReference>
<dbReference type="SUPFAM" id="SSF46785">
    <property type="entry name" value="Winged helix' DNA-binding domain"/>
    <property type="match status" value="1"/>
</dbReference>
<dbReference type="PANTHER" id="PTHR44846">
    <property type="entry name" value="MANNOSYL-D-GLYCERATE TRANSPORT/METABOLISM SYSTEM REPRESSOR MNGR-RELATED"/>
    <property type="match status" value="1"/>
</dbReference>
<dbReference type="SUPFAM" id="SSF64288">
    <property type="entry name" value="Chorismate lyase-like"/>
    <property type="match status" value="1"/>
</dbReference>
<dbReference type="InterPro" id="IPR036390">
    <property type="entry name" value="WH_DNA-bd_sf"/>
</dbReference>
<dbReference type="OrthoDB" id="9808698at2"/>
<dbReference type="Proteomes" id="UP000005713">
    <property type="component" value="Unassembled WGS sequence"/>
</dbReference>
<keyword evidence="3" id="KW-0804">Transcription</keyword>
<dbReference type="EMBL" id="AAYA01000007">
    <property type="protein sequence ID" value="EBA07845.1"/>
    <property type="molecule type" value="Genomic_DNA"/>
</dbReference>
<name>A3K4E6_SAGS3</name>
<keyword evidence="6" id="KW-1185">Reference proteome</keyword>
<sequence>MNWSTSVLVSNGAPRWLQLAEIFRRAIESGEFPVGATLPTEAEINTQFGVSRTTTRSAMQQLVQEGLIKRRAGIGSVVVDTRVDQPVNQIRGFAEDMRSRGMMPGYQVLGCGMAPASLEATQSLGLPSGDQPFYVERQLKANERLIGHSISWVRPDIFGAKTPPTSEQLAEGSLYEWLRAELGIEIVGGVEYIEASLATQQVCPHLDVTESDPVLVARRVARSRQGLPIEFAIVTYRSDRYRFRVDL</sequence>
<dbReference type="InterPro" id="IPR000524">
    <property type="entry name" value="Tscrpt_reg_HTH_GntR"/>
</dbReference>
<dbReference type="Pfam" id="PF00392">
    <property type="entry name" value="GntR"/>
    <property type="match status" value="1"/>
</dbReference>
<dbReference type="Pfam" id="PF07702">
    <property type="entry name" value="UTRA"/>
    <property type="match status" value="1"/>
</dbReference>
<dbReference type="Gene3D" id="3.40.1410.10">
    <property type="entry name" value="Chorismate lyase-like"/>
    <property type="match status" value="1"/>
</dbReference>
<dbReference type="InterPro" id="IPR028978">
    <property type="entry name" value="Chorismate_lyase_/UTRA_dom_sf"/>
</dbReference>
<dbReference type="eggNOG" id="COG2188">
    <property type="taxonomic scope" value="Bacteria"/>
</dbReference>
<dbReference type="InterPro" id="IPR036388">
    <property type="entry name" value="WH-like_DNA-bd_sf"/>
</dbReference>
<dbReference type="GO" id="GO:0045892">
    <property type="term" value="P:negative regulation of DNA-templated transcription"/>
    <property type="evidence" value="ECO:0007669"/>
    <property type="project" value="TreeGrafter"/>
</dbReference>
<dbReference type="InterPro" id="IPR050679">
    <property type="entry name" value="Bact_HTH_transcr_reg"/>
</dbReference>
<organism evidence="5 6">
    <name type="scientific">Sagittula stellata (strain ATCC 700073 / DSM 11524 / E-37)</name>
    <dbReference type="NCBI Taxonomy" id="388399"/>
    <lineage>
        <taxon>Bacteria</taxon>
        <taxon>Pseudomonadati</taxon>
        <taxon>Pseudomonadota</taxon>
        <taxon>Alphaproteobacteria</taxon>
        <taxon>Rhodobacterales</taxon>
        <taxon>Roseobacteraceae</taxon>
        <taxon>Sagittula</taxon>
    </lineage>
</organism>
<dbReference type="GO" id="GO:0003677">
    <property type="term" value="F:DNA binding"/>
    <property type="evidence" value="ECO:0007669"/>
    <property type="project" value="UniProtKB-KW"/>
</dbReference>
<accession>A3K4E6</accession>
<reference evidence="5 6" key="1">
    <citation type="submission" date="2006-06" db="EMBL/GenBank/DDBJ databases">
        <authorList>
            <person name="Moran M.A."/>
            <person name="Ferriera S."/>
            <person name="Johnson J."/>
            <person name="Kravitz S."/>
            <person name="Beeson K."/>
            <person name="Sutton G."/>
            <person name="Rogers Y.-H."/>
            <person name="Friedman R."/>
            <person name="Frazier M."/>
            <person name="Venter J.C."/>
        </authorList>
    </citation>
    <scope>NUCLEOTIDE SEQUENCE [LARGE SCALE GENOMIC DNA]</scope>
    <source>
        <strain evidence="5 6">E-37</strain>
    </source>
</reference>
<dbReference type="PANTHER" id="PTHR44846:SF1">
    <property type="entry name" value="MANNOSYL-D-GLYCERATE TRANSPORT_METABOLISM SYSTEM REPRESSOR MNGR-RELATED"/>
    <property type="match status" value="1"/>
</dbReference>
<evidence type="ECO:0000256" key="3">
    <source>
        <dbReference type="ARBA" id="ARBA00023163"/>
    </source>
</evidence>
<evidence type="ECO:0000259" key="4">
    <source>
        <dbReference type="PROSITE" id="PS50949"/>
    </source>
</evidence>
<dbReference type="Gene3D" id="1.10.10.10">
    <property type="entry name" value="Winged helix-like DNA-binding domain superfamily/Winged helix DNA-binding domain"/>
    <property type="match status" value="1"/>
</dbReference>
<comment type="caution">
    <text evidence="5">The sequence shown here is derived from an EMBL/GenBank/DDBJ whole genome shotgun (WGS) entry which is preliminary data.</text>
</comment>
<dbReference type="InterPro" id="IPR011663">
    <property type="entry name" value="UTRA"/>
</dbReference>
<feature type="domain" description="HTH gntR-type" evidence="4">
    <location>
        <begin position="13"/>
        <end position="81"/>
    </location>
</feature>
<dbReference type="PROSITE" id="PS50949">
    <property type="entry name" value="HTH_GNTR"/>
    <property type="match status" value="1"/>
</dbReference>
<protein>
    <submittedName>
        <fullName evidence="5">Transcriptional regulator, GntR family protein</fullName>
    </submittedName>
</protein>
<keyword evidence="1" id="KW-0805">Transcription regulation</keyword>
<evidence type="ECO:0000256" key="2">
    <source>
        <dbReference type="ARBA" id="ARBA00023125"/>
    </source>
</evidence>
<dbReference type="GO" id="GO:0003700">
    <property type="term" value="F:DNA-binding transcription factor activity"/>
    <property type="evidence" value="ECO:0007669"/>
    <property type="project" value="InterPro"/>
</dbReference>
<evidence type="ECO:0000313" key="6">
    <source>
        <dbReference type="Proteomes" id="UP000005713"/>
    </source>
</evidence>
<keyword evidence="2" id="KW-0238">DNA-binding</keyword>
<dbReference type="RefSeq" id="WP_005859513.1">
    <property type="nucleotide sequence ID" value="NZ_AAYA01000007.1"/>
</dbReference>
<dbReference type="SMART" id="SM00345">
    <property type="entry name" value="HTH_GNTR"/>
    <property type="match status" value="1"/>
</dbReference>
<evidence type="ECO:0000256" key="1">
    <source>
        <dbReference type="ARBA" id="ARBA00023015"/>
    </source>
</evidence>
<dbReference type="AlphaFoldDB" id="A3K4E6"/>
<dbReference type="PRINTS" id="PR00035">
    <property type="entry name" value="HTHGNTR"/>
</dbReference>
<evidence type="ECO:0000313" key="5">
    <source>
        <dbReference type="EMBL" id="EBA07845.1"/>
    </source>
</evidence>
<gene>
    <name evidence="5" type="ORF">SSE37_01290</name>
</gene>